<keyword evidence="2" id="KW-1185">Reference proteome</keyword>
<dbReference type="RefSeq" id="WP_072986125.1">
    <property type="nucleotide sequence ID" value="NZ_FQZB01000007.1"/>
</dbReference>
<protein>
    <submittedName>
        <fullName evidence="1">Uncharacterized protein</fullName>
    </submittedName>
</protein>
<dbReference type="AlphaFoldDB" id="A0A1M6HST1"/>
<dbReference type="Proteomes" id="UP000184310">
    <property type="component" value="Unassembled WGS sequence"/>
</dbReference>
<name>A0A1M6HST1_9CLOT</name>
<sequence>MEYSGFFNGDQEYGQDEFSRYFDNIYESGVSINEDNNMTLQVNKCDSGVQVDKGFSIIKGFYLYNDSIKNIGILKDSNYDRIDRVIIRLNLNSKKVSIDVKKGIPSSNPEVPSLQRDNLVYELSLAQIKVPKNGEMVIVDERYKKELCGAIRPKNLTEFNSMIEGFTNQFNKWFEAQQAKGWRNVFIQNTTPEKVVPGSIWIQI</sequence>
<gene>
    <name evidence="1" type="ORF">SAMN02745163_01568</name>
</gene>
<evidence type="ECO:0000313" key="1">
    <source>
        <dbReference type="EMBL" id="SHJ25276.1"/>
    </source>
</evidence>
<reference evidence="1 2" key="1">
    <citation type="submission" date="2016-11" db="EMBL/GenBank/DDBJ databases">
        <authorList>
            <person name="Jaros S."/>
            <person name="Januszkiewicz K."/>
            <person name="Wedrychowicz H."/>
        </authorList>
    </citation>
    <scope>NUCLEOTIDE SEQUENCE [LARGE SCALE GENOMIC DNA]</scope>
    <source>
        <strain evidence="1 2">DSM 21758</strain>
    </source>
</reference>
<organism evidence="1 2">
    <name type="scientific">Clostridium cavendishii DSM 21758</name>
    <dbReference type="NCBI Taxonomy" id="1121302"/>
    <lineage>
        <taxon>Bacteria</taxon>
        <taxon>Bacillati</taxon>
        <taxon>Bacillota</taxon>
        <taxon>Clostridia</taxon>
        <taxon>Eubacteriales</taxon>
        <taxon>Clostridiaceae</taxon>
        <taxon>Clostridium</taxon>
    </lineage>
</organism>
<dbReference type="STRING" id="1121302.SAMN02745163_01568"/>
<evidence type="ECO:0000313" key="2">
    <source>
        <dbReference type="Proteomes" id="UP000184310"/>
    </source>
</evidence>
<dbReference type="EMBL" id="FQZB01000007">
    <property type="protein sequence ID" value="SHJ25276.1"/>
    <property type="molecule type" value="Genomic_DNA"/>
</dbReference>
<accession>A0A1M6HST1</accession>
<proteinExistence type="predicted"/>
<dbReference type="OrthoDB" id="9795386at2"/>